<evidence type="ECO:0000259" key="1">
    <source>
        <dbReference type="PROSITE" id="PS50166"/>
    </source>
</evidence>
<dbReference type="GO" id="GO:0006886">
    <property type="term" value="P:intracellular protein transport"/>
    <property type="evidence" value="ECO:0007669"/>
    <property type="project" value="InterPro"/>
</dbReference>
<protein>
    <recommendedName>
        <fullName evidence="1">Importin N-terminal domain-containing protein</fullName>
    </recommendedName>
</protein>
<comment type="caution">
    <text evidence="2">The sequence shown here is derived from an EMBL/GenBank/DDBJ whole genome shotgun (WGS) entry which is preliminary data.</text>
</comment>
<name>A0A124SHJ0_CYNCS</name>
<reference evidence="2 3" key="1">
    <citation type="journal article" date="2016" name="Sci. Rep.">
        <title>The genome sequence of the outbreeding globe artichoke constructed de novo incorporating a phase-aware low-pass sequencing strategy of F1 progeny.</title>
        <authorList>
            <person name="Scaglione D."/>
            <person name="Reyes-Chin-Wo S."/>
            <person name="Acquadro A."/>
            <person name="Froenicke L."/>
            <person name="Portis E."/>
            <person name="Beitel C."/>
            <person name="Tirone M."/>
            <person name="Mauro R."/>
            <person name="Lo Monaco A."/>
            <person name="Mauromicale G."/>
            <person name="Faccioli P."/>
            <person name="Cattivelli L."/>
            <person name="Rieseberg L."/>
            <person name="Michelmore R."/>
            <person name="Lanteri S."/>
        </authorList>
    </citation>
    <scope>NUCLEOTIDE SEQUENCE [LARGE SCALE GENOMIC DNA]</scope>
    <source>
        <strain evidence="2">2C</strain>
    </source>
</reference>
<dbReference type="Gramene" id="KVI09691">
    <property type="protein sequence ID" value="KVI09691"/>
    <property type="gene ID" value="Ccrd_011923"/>
</dbReference>
<sequence>MVEAWLSLSRNVIKVFSKGKLDLHPIAGWRIAIISFSPIKKFCGYLIDFSLSLSLTVCDRLYPENLKASDDDPSSYSRNNYLIQPQFPNLVGSVFITINPRGDDFSSLENFVKSAGMALSVSDLPAMYTLLSNSLSGDEALRKPAESTLAQSENLPGFSSCLMEVITAKDLVSQTDVRLMASLYFKNSINRYRRNKRDSPQRECSYGSRLLWHEVGKATNQYPVGNYNAHVVAYSDVNWPHVSEQFVTSLGLCFNPYVTQVIETALNKDLDNSWEVLPEPIQTIRIWLP</sequence>
<dbReference type="InterPro" id="IPR047136">
    <property type="entry name" value="PurB_bact"/>
</dbReference>
<evidence type="ECO:0000313" key="3">
    <source>
        <dbReference type="Proteomes" id="UP000243975"/>
    </source>
</evidence>
<dbReference type="EMBL" id="LEKV01001045">
    <property type="protein sequence ID" value="KVI09691.1"/>
    <property type="molecule type" value="Genomic_DNA"/>
</dbReference>
<dbReference type="GO" id="GO:0031267">
    <property type="term" value="F:small GTPase binding"/>
    <property type="evidence" value="ECO:0007669"/>
    <property type="project" value="InterPro"/>
</dbReference>
<dbReference type="Gene3D" id="1.20.200.10">
    <property type="entry name" value="Fumarase/aspartase (Central domain)"/>
    <property type="match status" value="1"/>
</dbReference>
<keyword evidence="3" id="KW-1185">Reference proteome</keyword>
<dbReference type="InterPro" id="IPR011989">
    <property type="entry name" value="ARM-like"/>
</dbReference>
<dbReference type="PROSITE" id="PS50166">
    <property type="entry name" value="IMPORTIN_B_NT"/>
    <property type="match status" value="1"/>
</dbReference>
<dbReference type="InterPro" id="IPR001494">
    <property type="entry name" value="Importin-beta_N"/>
</dbReference>
<dbReference type="Proteomes" id="UP000243975">
    <property type="component" value="Unassembled WGS sequence"/>
</dbReference>
<dbReference type="PANTHER" id="PTHR43411">
    <property type="entry name" value="ADENYLOSUCCINATE LYASE"/>
    <property type="match status" value="1"/>
</dbReference>
<dbReference type="Gene3D" id="1.25.10.10">
    <property type="entry name" value="Leucine-rich Repeat Variant"/>
    <property type="match status" value="1"/>
</dbReference>
<proteinExistence type="predicted"/>
<accession>A0A124SHJ0</accession>
<gene>
    <name evidence="2" type="ORF">Ccrd_011923</name>
</gene>
<feature type="domain" description="Importin N-terminal" evidence="1">
    <location>
        <begin position="145"/>
        <end position="192"/>
    </location>
</feature>
<dbReference type="Pfam" id="PF03810">
    <property type="entry name" value="IBN_N"/>
    <property type="match status" value="1"/>
</dbReference>
<dbReference type="SUPFAM" id="SSF48371">
    <property type="entry name" value="ARM repeat"/>
    <property type="match status" value="1"/>
</dbReference>
<dbReference type="AlphaFoldDB" id="A0A124SHJ0"/>
<dbReference type="InterPro" id="IPR016024">
    <property type="entry name" value="ARM-type_fold"/>
</dbReference>
<organism evidence="2 3">
    <name type="scientific">Cynara cardunculus var. scolymus</name>
    <name type="common">Globe artichoke</name>
    <name type="synonym">Cynara scolymus</name>
    <dbReference type="NCBI Taxonomy" id="59895"/>
    <lineage>
        <taxon>Eukaryota</taxon>
        <taxon>Viridiplantae</taxon>
        <taxon>Streptophyta</taxon>
        <taxon>Embryophyta</taxon>
        <taxon>Tracheophyta</taxon>
        <taxon>Spermatophyta</taxon>
        <taxon>Magnoliopsida</taxon>
        <taxon>eudicotyledons</taxon>
        <taxon>Gunneridae</taxon>
        <taxon>Pentapetalae</taxon>
        <taxon>asterids</taxon>
        <taxon>campanulids</taxon>
        <taxon>Asterales</taxon>
        <taxon>Asteraceae</taxon>
        <taxon>Carduoideae</taxon>
        <taxon>Cardueae</taxon>
        <taxon>Carduinae</taxon>
        <taxon>Cynara</taxon>
    </lineage>
</organism>
<evidence type="ECO:0000313" key="2">
    <source>
        <dbReference type="EMBL" id="KVI09691.1"/>
    </source>
</evidence>
<dbReference type="PANTHER" id="PTHR43411:SF1">
    <property type="entry name" value="ADENYLOSUCCINATE LYASE"/>
    <property type="match status" value="1"/>
</dbReference>
<dbReference type="STRING" id="59895.A0A124SHJ0"/>